<proteinExistence type="predicted"/>
<accession>A0A917B5F7</accession>
<sequence>MTLLVFLAWSLLHLSSIFVALMGDHRTVGVTLLWFVALLMLWWIPVSWLEHPIGLQDSAVQYVGRLRVTVQVPVYNEDEDALRGCLDSVLRQTRLPDRIAVVDDGSIYTGSDPAGPYARTFHWFASTCCSAGVDGTWARTQNQGKRHAQMHALTDDDADIFVTLDSDSLLDARAIEEGLKPFADPRVKSVAGSVLVLNSRSNALTALISILYVPFTRGFRAAQSPLHSVMINSGTLAFYRADTVRKHAASYPHEQFAGQEMQMNDDSMLTFYALLEGRTVHQPSSFAFTLVPESWPHYRKQALRWMRGTFIRTLWWIRYMRLNRPPFWMALSEVGQLFLALIFGGIIAWTLITRPGTLAIIGSAIVVTLILNYLIALRFFTVSRTDESRRFRLLVFALAPVAAVWRFLVLRPMQLYAIATCRRVSQWGTRTTIEVHLSHENTERRPKS</sequence>
<dbReference type="GO" id="GO:0085029">
    <property type="term" value="P:extracellular matrix assembly"/>
    <property type="evidence" value="ECO:0007669"/>
    <property type="project" value="TreeGrafter"/>
</dbReference>
<dbReference type="EMBL" id="BMGP01000002">
    <property type="protein sequence ID" value="GGF23293.1"/>
    <property type="molecule type" value="Genomic_DNA"/>
</dbReference>
<dbReference type="Proteomes" id="UP000598775">
    <property type="component" value="Unassembled WGS sequence"/>
</dbReference>
<feature type="transmembrane region" description="Helical" evidence="6">
    <location>
        <begin position="391"/>
        <end position="408"/>
    </location>
</feature>
<dbReference type="Gene3D" id="3.90.550.10">
    <property type="entry name" value="Spore Coat Polysaccharide Biosynthesis Protein SpsA, Chain A"/>
    <property type="match status" value="1"/>
</dbReference>
<dbReference type="GO" id="GO:0050501">
    <property type="term" value="F:hyaluronan synthase activity"/>
    <property type="evidence" value="ECO:0007669"/>
    <property type="project" value="TreeGrafter"/>
</dbReference>
<gene>
    <name evidence="7" type="primary">hasA</name>
    <name evidence="7" type="ORF">GCM10011399_16130</name>
</gene>
<evidence type="ECO:0000256" key="3">
    <source>
        <dbReference type="ARBA" id="ARBA00022676"/>
    </source>
</evidence>
<name>A0A917B5F7_9MICO</name>
<evidence type="ECO:0000313" key="7">
    <source>
        <dbReference type="EMBL" id="GGF23293.1"/>
    </source>
</evidence>
<dbReference type="PANTHER" id="PTHR22913:SF12">
    <property type="entry name" value="MANNURONAN SYNTHASE"/>
    <property type="match status" value="1"/>
</dbReference>
<evidence type="ECO:0000256" key="4">
    <source>
        <dbReference type="ARBA" id="ARBA00022679"/>
    </source>
</evidence>
<comment type="subcellular location">
    <subcellularLocation>
        <location evidence="1">Cell membrane</location>
    </subcellularLocation>
</comment>
<dbReference type="PANTHER" id="PTHR22913">
    <property type="entry name" value="HYALURONAN SYNTHASE"/>
    <property type="match status" value="1"/>
</dbReference>
<feature type="transmembrane region" description="Helical" evidence="6">
    <location>
        <begin position="327"/>
        <end position="352"/>
    </location>
</feature>
<feature type="transmembrane region" description="Helical" evidence="6">
    <location>
        <begin position="358"/>
        <end position="379"/>
    </location>
</feature>
<keyword evidence="3" id="KW-0328">Glycosyltransferase</keyword>
<reference evidence="7 8" key="1">
    <citation type="journal article" date="2014" name="Int. J. Syst. Evol. Microbiol.">
        <title>Complete genome sequence of Corynebacterium casei LMG S-19264T (=DSM 44701T), isolated from a smear-ripened cheese.</title>
        <authorList>
            <consortium name="US DOE Joint Genome Institute (JGI-PGF)"/>
            <person name="Walter F."/>
            <person name="Albersmeier A."/>
            <person name="Kalinowski J."/>
            <person name="Ruckert C."/>
        </authorList>
    </citation>
    <scope>NUCLEOTIDE SEQUENCE [LARGE SCALE GENOMIC DNA]</scope>
    <source>
        <strain evidence="7 8">CGMCC 1.12976</strain>
    </source>
</reference>
<evidence type="ECO:0000256" key="1">
    <source>
        <dbReference type="ARBA" id="ARBA00004236"/>
    </source>
</evidence>
<evidence type="ECO:0000256" key="2">
    <source>
        <dbReference type="ARBA" id="ARBA00022475"/>
    </source>
</evidence>
<dbReference type="InterPro" id="IPR029044">
    <property type="entry name" value="Nucleotide-diphossugar_trans"/>
</dbReference>
<evidence type="ECO:0000313" key="8">
    <source>
        <dbReference type="Proteomes" id="UP000598775"/>
    </source>
</evidence>
<evidence type="ECO:0000256" key="5">
    <source>
        <dbReference type="ARBA" id="ARBA00023136"/>
    </source>
</evidence>
<protein>
    <submittedName>
        <fullName evidence="7">Hyaluronan synthase</fullName>
    </submittedName>
</protein>
<dbReference type="GO" id="GO:0005886">
    <property type="term" value="C:plasma membrane"/>
    <property type="evidence" value="ECO:0007669"/>
    <property type="project" value="UniProtKB-SubCell"/>
</dbReference>
<feature type="transmembrane region" description="Helical" evidence="6">
    <location>
        <begin position="32"/>
        <end position="49"/>
    </location>
</feature>
<keyword evidence="6" id="KW-1133">Transmembrane helix</keyword>
<dbReference type="SUPFAM" id="SSF53448">
    <property type="entry name" value="Nucleotide-diphospho-sugar transferases"/>
    <property type="match status" value="1"/>
</dbReference>
<comment type="caution">
    <text evidence="7">The sequence shown here is derived from an EMBL/GenBank/DDBJ whole genome shotgun (WGS) entry which is preliminary data.</text>
</comment>
<dbReference type="Pfam" id="PF13641">
    <property type="entry name" value="Glyco_tranf_2_3"/>
    <property type="match status" value="1"/>
</dbReference>
<keyword evidence="4" id="KW-0808">Transferase</keyword>
<dbReference type="RefSeq" id="WP_203585862.1">
    <property type="nucleotide sequence ID" value="NZ_BMGP01000002.1"/>
</dbReference>
<keyword evidence="6" id="KW-0812">Transmembrane</keyword>
<dbReference type="AlphaFoldDB" id="A0A917B5F7"/>
<organism evidence="7 8">
    <name type="scientific">Subtercola lobariae</name>
    <dbReference type="NCBI Taxonomy" id="1588641"/>
    <lineage>
        <taxon>Bacteria</taxon>
        <taxon>Bacillati</taxon>
        <taxon>Actinomycetota</taxon>
        <taxon>Actinomycetes</taxon>
        <taxon>Micrococcales</taxon>
        <taxon>Microbacteriaceae</taxon>
        <taxon>Subtercola</taxon>
    </lineage>
</organism>
<keyword evidence="5 6" id="KW-0472">Membrane</keyword>
<keyword evidence="8" id="KW-1185">Reference proteome</keyword>
<keyword evidence="2" id="KW-1003">Cell membrane</keyword>
<evidence type="ECO:0000256" key="6">
    <source>
        <dbReference type="SAM" id="Phobius"/>
    </source>
</evidence>
<dbReference type="GO" id="GO:0030213">
    <property type="term" value="P:hyaluronan biosynthetic process"/>
    <property type="evidence" value="ECO:0007669"/>
    <property type="project" value="TreeGrafter"/>
</dbReference>